<accession>A0A7J6VZZ7</accession>
<comment type="caution">
    <text evidence="11">The sequence shown here is derived from an EMBL/GenBank/DDBJ whole genome shotgun (WGS) entry which is preliminary data.</text>
</comment>
<evidence type="ECO:0000256" key="4">
    <source>
        <dbReference type="ARBA" id="ARBA00022723"/>
    </source>
</evidence>
<dbReference type="PROSITE" id="PS50089">
    <property type="entry name" value="ZF_RING_2"/>
    <property type="match status" value="1"/>
</dbReference>
<dbReference type="InterPro" id="IPR001841">
    <property type="entry name" value="Znf_RING"/>
</dbReference>
<evidence type="ECO:0000313" key="12">
    <source>
        <dbReference type="Proteomes" id="UP000554482"/>
    </source>
</evidence>
<evidence type="ECO:0000256" key="7">
    <source>
        <dbReference type="ARBA" id="ARBA00022833"/>
    </source>
</evidence>
<dbReference type="Proteomes" id="UP000554482">
    <property type="component" value="Unassembled WGS sequence"/>
</dbReference>
<reference evidence="11 12" key="1">
    <citation type="submission" date="2020-06" db="EMBL/GenBank/DDBJ databases">
        <title>Transcriptomic and genomic resources for Thalictrum thalictroides and T. hernandezii: Facilitating candidate gene discovery in an emerging model plant lineage.</title>
        <authorList>
            <person name="Arias T."/>
            <person name="Riano-Pachon D.M."/>
            <person name="Di Stilio V.S."/>
        </authorList>
    </citation>
    <scope>NUCLEOTIDE SEQUENCE [LARGE SCALE GENOMIC DNA]</scope>
    <source>
        <strain evidence="12">cv. WT478/WT964</strain>
        <tissue evidence="11">Leaves</tissue>
    </source>
</reference>
<comment type="catalytic activity">
    <reaction evidence="1">
        <text>S-ubiquitinyl-[E2 ubiquitin-conjugating enzyme]-L-cysteine + [acceptor protein]-L-lysine = [E2 ubiquitin-conjugating enzyme]-L-cysteine + N(6)-ubiquitinyl-[acceptor protein]-L-lysine.</text>
        <dbReference type="EC" id="2.3.2.27"/>
    </reaction>
</comment>
<evidence type="ECO:0000256" key="1">
    <source>
        <dbReference type="ARBA" id="ARBA00000900"/>
    </source>
</evidence>
<evidence type="ECO:0000256" key="8">
    <source>
        <dbReference type="PROSITE-ProRule" id="PRU00175"/>
    </source>
</evidence>
<keyword evidence="12" id="KW-1185">Reference proteome</keyword>
<evidence type="ECO:0000259" key="10">
    <source>
        <dbReference type="PROSITE" id="PS50089"/>
    </source>
</evidence>
<dbReference type="PANTHER" id="PTHR46463:SF10">
    <property type="entry name" value="OS01G0926200 PROTEIN"/>
    <property type="match status" value="1"/>
</dbReference>
<sequence length="306" mass="33334">MGNSCSNQNVSYHHQTKPSSGNASAVHRRPSSSVAPSGNRSGNTQMSSTRDVGFNQRTQGGRLIRPSKIQTVHTEDQQIPSVTNPARANQTDEPHTPCKSQKLPTEDQQIATVTTAATANQTDEPHMSCKSPKVPNEDQQIAPVTTAVTANQTDEPHTSCNSPKVPNEDQQIAPVTTAVTANQTDEPHTSCNSPKVPNEDQLSAPVTTAATANQADEPLILKSNEDIIATSCCKFEADDASKELEKTSTNDDDDEDECPTCLEGYDEENPKIMTECNHHYHLACIFEWMERSDTCPVCNKVMIFNN</sequence>
<dbReference type="Pfam" id="PF13639">
    <property type="entry name" value="zf-RING_2"/>
    <property type="match status" value="1"/>
</dbReference>
<feature type="compositionally biased region" description="Polar residues" evidence="9">
    <location>
        <begin position="31"/>
        <end position="59"/>
    </location>
</feature>
<dbReference type="Gene3D" id="3.30.40.10">
    <property type="entry name" value="Zinc/RING finger domain, C3HC4 (zinc finger)"/>
    <property type="match status" value="1"/>
</dbReference>
<dbReference type="SUPFAM" id="SSF57850">
    <property type="entry name" value="RING/U-box"/>
    <property type="match status" value="1"/>
</dbReference>
<keyword evidence="5 8" id="KW-0863">Zinc-finger</keyword>
<protein>
    <recommendedName>
        <fullName evidence="2">RING-type E3 ubiquitin transferase</fullName>
        <ecNumber evidence="2">2.3.2.27</ecNumber>
    </recommendedName>
</protein>
<dbReference type="SMART" id="SM00184">
    <property type="entry name" value="RING"/>
    <property type="match status" value="1"/>
</dbReference>
<dbReference type="CDD" id="cd23116">
    <property type="entry name" value="RING-H2_AIRP1-like"/>
    <property type="match status" value="1"/>
</dbReference>
<feature type="compositionally biased region" description="Polar residues" evidence="9">
    <location>
        <begin position="98"/>
        <end position="107"/>
    </location>
</feature>
<evidence type="ECO:0000256" key="3">
    <source>
        <dbReference type="ARBA" id="ARBA00022679"/>
    </source>
</evidence>
<keyword evidence="6" id="KW-0833">Ubl conjugation pathway</keyword>
<dbReference type="GO" id="GO:0008270">
    <property type="term" value="F:zinc ion binding"/>
    <property type="evidence" value="ECO:0007669"/>
    <property type="project" value="UniProtKB-KW"/>
</dbReference>
<dbReference type="AlphaFoldDB" id="A0A7J6VZZ7"/>
<dbReference type="GO" id="GO:0061630">
    <property type="term" value="F:ubiquitin protein ligase activity"/>
    <property type="evidence" value="ECO:0007669"/>
    <property type="project" value="UniProtKB-EC"/>
</dbReference>
<dbReference type="PANTHER" id="PTHR46463">
    <property type="entry name" value="ZINC FINGER, RING/FYVE/PHD-TYPE"/>
    <property type="match status" value="1"/>
</dbReference>
<evidence type="ECO:0000256" key="9">
    <source>
        <dbReference type="SAM" id="MobiDB-lite"/>
    </source>
</evidence>
<dbReference type="OrthoDB" id="8062037at2759"/>
<organism evidence="11 12">
    <name type="scientific">Thalictrum thalictroides</name>
    <name type="common">Rue-anemone</name>
    <name type="synonym">Anemone thalictroides</name>
    <dbReference type="NCBI Taxonomy" id="46969"/>
    <lineage>
        <taxon>Eukaryota</taxon>
        <taxon>Viridiplantae</taxon>
        <taxon>Streptophyta</taxon>
        <taxon>Embryophyta</taxon>
        <taxon>Tracheophyta</taxon>
        <taxon>Spermatophyta</taxon>
        <taxon>Magnoliopsida</taxon>
        <taxon>Ranunculales</taxon>
        <taxon>Ranunculaceae</taxon>
        <taxon>Thalictroideae</taxon>
        <taxon>Thalictrum</taxon>
    </lineage>
</organism>
<keyword evidence="7" id="KW-0862">Zinc</keyword>
<feature type="domain" description="RING-type" evidence="10">
    <location>
        <begin position="258"/>
        <end position="299"/>
    </location>
</feature>
<evidence type="ECO:0000256" key="2">
    <source>
        <dbReference type="ARBA" id="ARBA00012483"/>
    </source>
</evidence>
<feature type="compositionally biased region" description="Polar residues" evidence="9">
    <location>
        <begin position="68"/>
        <end position="89"/>
    </location>
</feature>
<feature type="region of interest" description="Disordered" evidence="9">
    <location>
        <begin position="1"/>
        <end position="107"/>
    </location>
</feature>
<dbReference type="EC" id="2.3.2.27" evidence="2"/>
<evidence type="ECO:0000313" key="11">
    <source>
        <dbReference type="EMBL" id="KAF5189800.1"/>
    </source>
</evidence>
<dbReference type="InterPro" id="IPR013083">
    <property type="entry name" value="Znf_RING/FYVE/PHD"/>
</dbReference>
<name>A0A7J6VZZ7_THATH</name>
<dbReference type="EMBL" id="JABWDY010024977">
    <property type="protein sequence ID" value="KAF5189800.1"/>
    <property type="molecule type" value="Genomic_DNA"/>
</dbReference>
<evidence type="ECO:0000256" key="5">
    <source>
        <dbReference type="ARBA" id="ARBA00022771"/>
    </source>
</evidence>
<keyword evidence="4" id="KW-0479">Metal-binding</keyword>
<keyword evidence="3" id="KW-0808">Transferase</keyword>
<feature type="compositionally biased region" description="Polar residues" evidence="9">
    <location>
        <begin position="1"/>
        <end position="23"/>
    </location>
</feature>
<evidence type="ECO:0000256" key="6">
    <source>
        <dbReference type="ARBA" id="ARBA00022786"/>
    </source>
</evidence>
<proteinExistence type="predicted"/>
<gene>
    <name evidence="11" type="ORF">FRX31_020604</name>
</gene>